<dbReference type="STRING" id="93759.A0A1R3HW65"/>
<feature type="domain" description="Bifunctional inhibitor/plant lipid transfer protein/seed storage helical" evidence="2">
    <location>
        <begin position="27"/>
        <end position="99"/>
    </location>
</feature>
<dbReference type="InterPro" id="IPR016140">
    <property type="entry name" value="Bifunc_inhib/LTP/seed_store"/>
</dbReference>
<dbReference type="Gene3D" id="1.10.110.10">
    <property type="entry name" value="Plant lipid-transfer and hydrophobic proteins"/>
    <property type="match status" value="1"/>
</dbReference>
<evidence type="ECO:0000259" key="2">
    <source>
        <dbReference type="SMART" id="SM00499"/>
    </source>
</evidence>
<dbReference type="PANTHER" id="PTHR33122:SF60">
    <property type="entry name" value="LIPID-TRANSFER PROTEIN DIR1-RELATED"/>
    <property type="match status" value="1"/>
</dbReference>
<sequence>MGKGKLVLIIMAVALMSEGSSRAMELCKMDDAGLAACKPSVTQPDPVDPSSDCCDALKGADLTCLCSFKNSNWLPTFGIDPTLALSLPPKCQLQLPSGC</sequence>
<dbReference type="EMBL" id="AWUE01019283">
    <property type="protein sequence ID" value="OMO74605.1"/>
    <property type="molecule type" value="Genomic_DNA"/>
</dbReference>
<feature type="chain" id="PRO_5012322622" description="Bifunctional inhibitor/plant lipid transfer protein/seed storage helical domain-containing protein" evidence="1">
    <location>
        <begin position="24"/>
        <end position="99"/>
    </location>
</feature>
<dbReference type="Proteomes" id="UP000187203">
    <property type="component" value="Unassembled WGS sequence"/>
</dbReference>
<dbReference type="Pfam" id="PF14368">
    <property type="entry name" value="LTP_2"/>
    <property type="match status" value="1"/>
</dbReference>
<gene>
    <name evidence="3" type="ORF">COLO4_26580</name>
</gene>
<keyword evidence="4" id="KW-1185">Reference proteome</keyword>
<dbReference type="AlphaFoldDB" id="A0A1R3HW65"/>
<evidence type="ECO:0000256" key="1">
    <source>
        <dbReference type="SAM" id="SignalP"/>
    </source>
</evidence>
<protein>
    <recommendedName>
        <fullName evidence="2">Bifunctional inhibitor/plant lipid transfer protein/seed storage helical domain-containing protein</fullName>
    </recommendedName>
</protein>
<dbReference type="GO" id="GO:0009627">
    <property type="term" value="P:systemic acquired resistance"/>
    <property type="evidence" value="ECO:0007669"/>
    <property type="project" value="InterPro"/>
</dbReference>
<keyword evidence="1" id="KW-0732">Signal</keyword>
<dbReference type="SUPFAM" id="SSF47699">
    <property type="entry name" value="Bifunctional inhibitor/lipid-transfer protein/seed storage 2S albumin"/>
    <property type="match status" value="1"/>
</dbReference>
<name>A0A1R3HW65_9ROSI</name>
<dbReference type="OrthoDB" id="643149at2759"/>
<dbReference type="InterPro" id="IPR044741">
    <property type="entry name" value="NsLTP-like"/>
</dbReference>
<dbReference type="CDD" id="cd04660">
    <property type="entry name" value="nsLTP_like"/>
    <property type="match status" value="1"/>
</dbReference>
<organism evidence="3 4">
    <name type="scientific">Corchorus olitorius</name>
    <dbReference type="NCBI Taxonomy" id="93759"/>
    <lineage>
        <taxon>Eukaryota</taxon>
        <taxon>Viridiplantae</taxon>
        <taxon>Streptophyta</taxon>
        <taxon>Embryophyta</taxon>
        <taxon>Tracheophyta</taxon>
        <taxon>Spermatophyta</taxon>
        <taxon>Magnoliopsida</taxon>
        <taxon>eudicotyledons</taxon>
        <taxon>Gunneridae</taxon>
        <taxon>Pentapetalae</taxon>
        <taxon>rosids</taxon>
        <taxon>malvids</taxon>
        <taxon>Malvales</taxon>
        <taxon>Malvaceae</taxon>
        <taxon>Grewioideae</taxon>
        <taxon>Apeibeae</taxon>
        <taxon>Corchorus</taxon>
    </lineage>
</organism>
<accession>A0A1R3HW65</accession>
<proteinExistence type="predicted"/>
<dbReference type="SMART" id="SM00499">
    <property type="entry name" value="AAI"/>
    <property type="match status" value="1"/>
</dbReference>
<evidence type="ECO:0000313" key="4">
    <source>
        <dbReference type="Proteomes" id="UP000187203"/>
    </source>
</evidence>
<dbReference type="GO" id="GO:0005504">
    <property type="term" value="F:fatty acid binding"/>
    <property type="evidence" value="ECO:0007669"/>
    <property type="project" value="InterPro"/>
</dbReference>
<evidence type="ECO:0000313" key="3">
    <source>
        <dbReference type="EMBL" id="OMO74605.1"/>
    </source>
</evidence>
<comment type="caution">
    <text evidence="3">The sequence shown here is derived from an EMBL/GenBank/DDBJ whole genome shotgun (WGS) entry which is preliminary data.</text>
</comment>
<feature type="signal peptide" evidence="1">
    <location>
        <begin position="1"/>
        <end position="23"/>
    </location>
</feature>
<reference evidence="4" key="1">
    <citation type="submission" date="2013-09" db="EMBL/GenBank/DDBJ databases">
        <title>Corchorus olitorius genome sequencing.</title>
        <authorList>
            <person name="Alam M."/>
            <person name="Haque M.S."/>
            <person name="Islam M.S."/>
            <person name="Emdad E.M."/>
            <person name="Islam M.M."/>
            <person name="Ahmed B."/>
            <person name="Halim A."/>
            <person name="Hossen Q.M.M."/>
            <person name="Hossain M.Z."/>
            <person name="Ahmed R."/>
            <person name="Khan M.M."/>
            <person name="Islam R."/>
            <person name="Rashid M.M."/>
            <person name="Khan S.A."/>
            <person name="Rahman M.S."/>
            <person name="Alam M."/>
            <person name="Yahiya A.S."/>
            <person name="Khan M.S."/>
            <person name="Azam M.S."/>
            <person name="Haque T."/>
            <person name="Lashkar M.Z.H."/>
            <person name="Akhand A.I."/>
            <person name="Morshed G."/>
            <person name="Roy S."/>
            <person name="Uddin K.S."/>
            <person name="Rabeya T."/>
            <person name="Hossain A.S."/>
            <person name="Chowdhury A."/>
            <person name="Snigdha A.R."/>
            <person name="Mortoza M.S."/>
            <person name="Matin S.A."/>
            <person name="Hoque S.M.E."/>
            <person name="Islam M.K."/>
            <person name="Roy D.K."/>
            <person name="Haider R."/>
            <person name="Moosa M.M."/>
            <person name="Elias S.M."/>
            <person name="Hasan A.M."/>
            <person name="Jahan S."/>
            <person name="Shafiuddin M."/>
            <person name="Mahmood N."/>
            <person name="Shommy N.S."/>
        </authorList>
    </citation>
    <scope>NUCLEOTIDE SEQUENCE [LARGE SCALE GENOMIC DNA]</scope>
    <source>
        <strain evidence="4">cv. O-4</strain>
    </source>
</reference>
<dbReference type="InterPro" id="IPR036312">
    <property type="entry name" value="Bifun_inhib/LTP/seed_sf"/>
</dbReference>
<dbReference type="InterPro" id="IPR039265">
    <property type="entry name" value="DIR1-like"/>
</dbReference>
<dbReference type="PANTHER" id="PTHR33122">
    <property type="entry name" value="LIPID BINDING PROTEIN-RELATED"/>
    <property type="match status" value="1"/>
</dbReference>